<evidence type="ECO:0000313" key="2">
    <source>
        <dbReference type="Proteomes" id="UP001230649"/>
    </source>
</evidence>
<comment type="caution">
    <text evidence="1">The sequence shown here is derived from an EMBL/GenBank/DDBJ whole genome shotgun (WGS) entry which is preliminary data.</text>
</comment>
<protein>
    <submittedName>
        <fullName evidence="1">Uncharacterized protein</fullName>
    </submittedName>
</protein>
<dbReference type="Proteomes" id="UP001230649">
    <property type="component" value="Unassembled WGS sequence"/>
</dbReference>
<accession>A0ACC2X1L4</accession>
<organism evidence="1 2">
    <name type="scientific">Naganishia adeliensis</name>
    <dbReference type="NCBI Taxonomy" id="92952"/>
    <lineage>
        <taxon>Eukaryota</taxon>
        <taxon>Fungi</taxon>
        <taxon>Dikarya</taxon>
        <taxon>Basidiomycota</taxon>
        <taxon>Agaricomycotina</taxon>
        <taxon>Tremellomycetes</taxon>
        <taxon>Filobasidiales</taxon>
        <taxon>Filobasidiaceae</taxon>
        <taxon>Naganishia</taxon>
    </lineage>
</organism>
<sequence length="372" mass="41118">MVYFSPTFIALAAAAMGLVQAAPTAEHAASPSNGGVRSGNLKKSNVPLWIGAPRRQDAARDPNINSTWWKEASAVSNAIMGLKVRVDGETGKGKWEYIPRVIFGAPNDYTNFDEFQLGEDKFARAAPMVRVDEADSSTAVVNLNLFPLSAAPLQVCVRFKLPEKAQVSKRSDDSTTPDLNDDTQVVWYRALQAAILDEQVQNRLKQNEVLKPGIQPGTTYGTMAMLEMLTGLPSMFAWRQRDGFLGLAFADGDTVKLLKDVDAMRDWIFEEGANGNWNPTVMYNVDSGLRAVRPNDGLDGATLEDSRALGPVDFAAEIPEFSEHHDRDRTTQELWDDSFIWAARLRSTSKNPIDTLGAMSKTKEFTTYFTEQ</sequence>
<name>A0ACC2X1L4_9TREE</name>
<proteinExistence type="predicted"/>
<reference evidence="1" key="1">
    <citation type="submission" date="2023-04" db="EMBL/GenBank/DDBJ databases">
        <title>Draft Genome sequencing of Naganishia species isolated from polar environments using Oxford Nanopore Technology.</title>
        <authorList>
            <person name="Leo P."/>
            <person name="Venkateswaran K."/>
        </authorList>
    </citation>
    <scope>NUCLEOTIDE SEQUENCE</scope>
    <source>
        <strain evidence="1">MNA-CCFEE 5262</strain>
    </source>
</reference>
<keyword evidence="2" id="KW-1185">Reference proteome</keyword>
<dbReference type="EMBL" id="JASBWS010000002">
    <property type="protein sequence ID" value="KAJ9117162.1"/>
    <property type="molecule type" value="Genomic_DNA"/>
</dbReference>
<evidence type="ECO:0000313" key="1">
    <source>
        <dbReference type="EMBL" id="KAJ9117162.1"/>
    </source>
</evidence>
<gene>
    <name evidence="1" type="ORF">QFC20_000305</name>
</gene>